<evidence type="ECO:0000256" key="3">
    <source>
        <dbReference type="ARBA" id="ARBA00022989"/>
    </source>
</evidence>
<dbReference type="AlphaFoldDB" id="A0A875RZV1"/>
<dbReference type="GO" id="GO:0033617">
    <property type="term" value="P:mitochondrial respiratory chain complex IV assembly"/>
    <property type="evidence" value="ECO:0007669"/>
    <property type="project" value="TreeGrafter"/>
</dbReference>
<keyword evidence="2 5" id="KW-0812">Transmembrane</keyword>
<protein>
    <recommendedName>
        <fullName evidence="6">HIG1 domain-containing protein</fullName>
    </recommendedName>
</protein>
<dbReference type="GO" id="GO:0005739">
    <property type="term" value="C:mitochondrion"/>
    <property type="evidence" value="ECO:0007669"/>
    <property type="project" value="UniProtKB-SubCell"/>
</dbReference>
<feature type="domain" description="HIG1" evidence="6">
    <location>
        <begin position="87"/>
        <end position="178"/>
    </location>
</feature>
<dbReference type="PANTHER" id="PTHR28018:SF3">
    <property type="entry name" value="RESPIRATORY SUPERCOMPLEX FACTOR 2, MITOCHONDRIAL"/>
    <property type="match status" value="1"/>
</dbReference>
<dbReference type="EMBL" id="CP064812">
    <property type="protein sequence ID" value="QPG72744.1"/>
    <property type="molecule type" value="Genomic_DNA"/>
</dbReference>
<keyword evidence="3 5" id="KW-1133">Transmembrane helix</keyword>
<gene>
    <name evidence="7" type="ORF">FOA43_000045</name>
</gene>
<dbReference type="OrthoDB" id="1915122at2759"/>
<dbReference type="KEGG" id="bnn:FOA43_000045"/>
<evidence type="ECO:0000256" key="1">
    <source>
        <dbReference type="ARBA" id="ARBA00004173"/>
    </source>
</evidence>
<evidence type="ECO:0000313" key="7">
    <source>
        <dbReference type="EMBL" id="QPG72744.1"/>
    </source>
</evidence>
<evidence type="ECO:0000259" key="6">
    <source>
        <dbReference type="PROSITE" id="PS51503"/>
    </source>
</evidence>
<dbReference type="InterPro" id="IPR007667">
    <property type="entry name" value="Hypoxia_induced_domain"/>
</dbReference>
<comment type="subcellular location">
    <subcellularLocation>
        <location evidence="1">Mitochondrion</location>
    </subcellularLocation>
</comment>
<dbReference type="Proteomes" id="UP000662931">
    <property type="component" value="Chromosome 1"/>
</dbReference>
<proteinExistence type="predicted"/>
<feature type="transmembrane region" description="Helical" evidence="5">
    <location>
        <begin position="150"/>
        <end position="168"/>
    </location>
</feature>
<dbReference type="PROSITE" id="PS51503">
    <property type="entry name" value="HIG1"/>
    <property type="match status" value="1"/>
</dbReference>
<dbReference type="InterPro" id="IPR040153">
    <property type="entry name" value="Rcf2"/>
</dbReference>
<evidence type="ECO:0000313" key="8">
    <source>
        <dbReference type="Proteomes" id="UP000662931"/>
    </source>
</evidence>
<dbReference type="RefSeq" id="XP_038776309.1">
    <property type="nucleotide sequence ID" value="XM_038920381.1"/>
</dbReference>
<keyword evidence="4 5" id="KW-0472">Membrane</keyword>
<dbReference type="Pfam" id="PF04588">
    <property type="entry name" value="HIG_1_N"/>
    <property type="match status" value="1"/>
</dbReference>
<dbReference type="GeneID" id="62193446"/>
<reference evidence="7" key="1">
    <citation type="submission" date="2020-10" db="EMBL/GenBank/DDBJ databases">
        <authorList>
            <person name="Roach M.J.R."/>
        </authorList>
    </citation>
    <scope>NUCLEOTIDE SEQUENCE</scope>
    <source>
        <strain evidence="7">CBS 1945</strain>
    </source>
</reference>
<keyword evidence="8" id="KW-1185">Reference proteome</keyword>
<name>A0A875RZV1_EENNA</name>
<organism evidence="7 8">
    <name type="scientific">Eeniella nana</name>
    <name type="common">Yeast</name>
    <name type="synonym">Brettanomyces nanus</name>
    <dbReference type="NCBI Taxonomy" id="13502"/>
    <lineage>
        <taxon>Eukaryota</taxon>
        <taxon>Fungi</taxon>
        <taxon>Dikarya</taxon>
        <taxon>Ascomycota</taxon>
        <taxon>Saccharomycotina</taxon>
        <taxon>Pichiomycetes</taxon>
        <taxon>Pichiales</taxon>
        <taxon>Pichiaceae</taxon>
        <taxon>Brettanomyces</taxon>
    </lineage>
</organism>
<feature type="transmembrane region" description="Helical" evidence="5">
    <location>
        <begin position="45"/>
        <end position="68"/>
    </location>
</feature>
<evidence type="ECO:0000256" key="2">
    <source>
        <dbReference type="ARBA" id="ARBA00022692"/>
    </source>
</evidence>
<accession>A0A875RZV1</accession>
<evidence type="ECO:0000256" key="5">
    <source>
        <dbReference type="SAM" id="Phobius"/>
    </source>
</evidence>
<evidence type="ECO:0000256" key="4">
    <source>
        <dbReference type="ARBA" id="ARBA00023136"/>
    </source>
</evidence>
<dbReference type="PANTHER" id="PTHR28018">
    <property type="entry name" value="RESPIRATORY SUPERCOMPLEX FACTOR 2, MITOCHONDRIAL"/>
    <property type="match status" value="1"/>
</dbReference>
<sequence length="195" mass="21918">MKVINKEERAAHDAAVKWGGAKGLVIGTAVSCGLYVAARFRYKKILALTASAKTAIFVTPPAFLISLYGELASNGFDRNMYSSESSQRAIIEEHKKWDAMSTKNKITITLNDNKYKIITGLWALSLWGSWEYASRDKLLSRAQKFYDARMYAQFITILLLLGSIGLSVQDENKAKGKKLTNQDRYLNEMMSSEKE</sequence>